<comment type="caution">
    <text evidence="2">The sequence shown here is derived from an EMBL/GenBank/DDBJ whole genome shotgun (WGS) entry which is preliminary data.</text>
</comment>
<protein>
    <recommendedName>
        <fullName evidence="4">30S ribosomal protein S14</fullName>
    </recommendedName>
</protein>
<dbReference type="Gene3D" id="1.10.287.1480">
    <property type="match status" value="1"/>
</dbReference>
<dbReference type="Proteomes" id="UP000377595">
    <property type="component" value="Unassembled WGS sequence"/>
</dbReference>
<sequence length="138" mass="14240">MAKKSKIAANERRRIVVARYATRRAELKEVIRTGSPDEKAAAYENWAGSPATPAPPGCATSGPDARHRRLDPDLVHGLDRASAEGEADVPVLAGEPVAAVLDVGVPPAAGAPVGVRDVVAEGGLDSGELAVGRHQVLP</sequence>
<gene>
    <name evidence="2" type="ORF">Aple_032990</name>
</gene>
<keyword evidence="3" id="KW-1185">Reference proteome</keyword>
<dbReference type="AlphaFoldDB" id="A0A5M3XMM5"/>
<proteinExistence type="predicted"/>
<organism evidence="2 3">
    <name type="scientific">Acrocarpospora pleiomorpha</name>
    <dbReference type="NCBI Taxonomy" id="90975"/>
    <lineage>
        <taxon>Bacteria</taxon>
        <taxon>Bacillati</taxon>
        <taxon>Actinomycetota</taxon>
        <taxon>Actinomycetes</taxon>
        <taxon>Streptosporangiales</taxon>
        <taxon>Streptosporangiaceae</taxon>
        <taxon>Acrocarpospora</taxon>
    </lineage>
</organism>
<evidence type="ECO:0000313" key="2">
    <source>
        <dbReference type="EMBL" id="GES20403.1"/>
    </source>
</evidence>
<feature type="region of interest" description="Disordered" evidence="1">
    <location>
        <begin position="46"/>
        <end position="68"/>
    </location>
</feature>
<accession>A0A5M3XMM5</accession>
<name>A0A5M3XMM5_9ACTN</name>
<evidence type="ECO:0000313" key="3">
    <source>
        <dbReference type="Proteomes" id="UP000377595"/>
    </source>
</evidence>
<dbReference type="EMBL" id="BLAF01000016">
    <property type="protein sequence ID" value="GES20403.1"/>
    <property type="molecule type" value="Genomic_DNA"/>
</dbReference>
<evidence type="ECO:0008006" key="4">
    <source>
        <dbReference type="Google" id="ProtNLM"/>
    </source>
</evidence>
<evidence type="ECO:0000256" key="1">
    <source>
        <dbReference type="SAM" id="MobiDB-lite"/>
    </source>
</evidence>
<reference evidence="2 3" key="1">
    <citation type="submission" date="2019-10" db="EMBL/GenBank/DDBJ databases">
        <title>Whole genome shotgun sequence of Acrocarpospora pleiomorpha NBRC 16267.</title>
        <authorList>
            <person name="Ichikawa N."/>
            <person name="Kimura A."/>
            <person name="Kitahashi Y."/>
            <person name="Komaki H."/>
            <person name="Oguchi A."/>
        </authorList>
    </citation>
    <scope>NUCLEOTIDE SEQUENCE [LARGE SCALE GENOMIC DNA]</scope>
    <source>
        <strain evidence="2 3">NBRC 16267</strain>
    </source>
</reference>